<comment type="caution">
    <text evidence="1">The sequence shown here is derived from an EMBL/GenBank/DDBJ whole genome shotgun (WGS) entry which is preliminary data.</text>
</comment>
<proteinExistence type="predicted"/>
<reference evidence="1 2" key="1">
    <citation type="submission" date="2020-08" db="EMBL/GenBank/DDBJ databases">
        <title>Genomic Encyclopedia of Type Strains, Phase IV (KMG-IV): sequencing the most valuable type-strain genomes for metagenomic binning, comparative biology and taxonomic classification.</title>
        <authorList>
            <person name="Goeker M."/>
        </authorList>
    </citation>
    <scope>NUCLEOTIDE SEQUENCE [LARGE SCALE GENOMIC DNA]</scope>
    <source>
        <strain evidence="1 2">DSM 14590</strain>
    </source>
</reference>
<evidence type="ECO:0000313" key="1">
    <source>
        <dbReference type="EMBL" id="MBB3867654.1"/>
    </source>
</evidence>
<protein>
    <submittedName>
        <fullName evidence="1">Uncharacterized protein</fullName>
    </submittedName>
</protein>
<dbReference type="AlphaFoldDB" id="A0AA89NNG6"/>
<name>A0AA89NNG6_9BACL</name>
<dbReference type="EMBL" id="JACICZ010000001">
    <property type="protein sequence ID" value="MBB3867654.1"/>
    <property type="molecule type" value="Genomic_DNA"/>
</dbReference>
<dbReference type="Proteomes" id="UP000613002">
    <property type="component" value="Unassembled WGS sequence"/>
</dbReference>
<sequence length="29" mass="3673">MKQIDYIDQWEQWEKSFTFFQKAFLGAMR</sequence>
<organism evidence="1 2">
    <name type="scientific">Parageobacillus toebii NBRC 107807</name>
    <dbReference type="NCBI Taxonomy" id="1223503"/>
    <lineage>
        <taxon>Bacteria</taxon>
        <taxon>Bacillati</taxon>
        <taxon>Bacillota</taxon>
        <taxon>Bacilli</taxon>
        <taxon>Bacillales</taxon>
        <taxon>Anoxybacillaceae</taxon>
        <taxon>Parageobacillus</taxon>
    </lineage>
</organism>
<accession>A0AA89NNG6</accession>
<keyword evidence="2" id="KW-1185">Reference proteome</keyword>
<evidence type="ECO:0000313" key="2">
    <source>
        <dbReference type="Proteomes" id="UP000613002"/>
    </source>
</evidence>
<gene>
    <name evidence="1" type="ORF">HNR78_000528</name>
</gene>